<dbReference type="GO" id="GO:0031119">
    <property type="term" value="P:tRNA pseudouridine synthesis"/>
    <property type="evidence" value="ECO:0007669"/>
    <property type="project" value="UniProtKB-UniRule"/>
</dbReference>
<dbReference type="Proteomes" id="UP000027341">
    <property type="component" value="Unassembled WGS sequence"/>
</dbReference>
<dbReference type="Gene3D" id="3.30.2350.20">
    <property type="entry name" value="TruD, catalytic domain"/>
    <property type="match status" value="1"/>
</dbReference>
<evidence type="ECO:0000313" key="6">
    <source>
        <dbReference type="EMBL" id="KDN95829.1"/>
    </source>
</evidence>
<dbReference type="NCBIfam" id="TIGR00094">
    <property type="entry name" value="tRNA_TruD_broad"/>
    <property type="match status" value="1"/>
</dbReference>
<keyword evidence="2 4" id="KW-0819">tRNA processing</keyword>
<dbReference type="Gene3D" id="3.30.2340.10">
    <property type="entry name" value="TruD, insertion domain"/>
    <property type="match status" value="1"/>
</dbReference>
<dbReference type="InterPro" id="IPR050170">
    <property type="entry name" value="TruD_pseudoU_synthase"/>
</dbReference>
<evidence type="ECO:0000256" key="1">
    <source>
        <dbReference type="ARBA" id="ARBA00007953"/>
    </source>
</evidence>
<dbReference type="InterPro" id="IPR020103">
    <property type="entry name" value="PsdUridine_synth_cat_dom_sf"/>
</dbReference>
<protein>
    <recommendedName>
        <fullName evidence="4">tRNA pseudouridine synthase D</fullName>
        <ecNumber evidence="4">5.4.99.27</ecNumber>
    </recommendedName>
    <alternativeName>
        <fullName evidence="4">tRNA pseudouridine(13) synthase</fullName>
    </alternativeName>
    <alternativeName>
        <fullName evidence="4">tRNA pseudouridylate synthase D</fullName>
    </alternativeName>
    <alternativeName>
        <fullName evidence="4">tRNA-uridine isomerase D</fullName>
    </alternativeName>
</protein>
<dbReference type="GO" id="GO:0160150">
    <property type="term" value="F:tRNA pseudouridine(13) synthase activity"/>
    <property type="evidence" value="ECO:0007669"/>
    <property type="project" value="UniProtKB-EC"/>
</dbReference>
<dbReference type="HAMAP" id="MF_01082">
    <property type="entry name" value="TruD"/>
    <property type="match status" value="1"/>
</dbReference>
<dbReference type="InterPro" id="IPR001656">
    <property type="entry name" value="PsdUridine_synth_TruD"/>
</dbReference>
<keyword evidence="3 4" id="KW-0413">Isomerase</keyword>
<comment type="caution">
    <text evidence="6">The sequence shown here is derived from an EMBL/GenBank/DDBJ whole genome shotgun (WGS) entry which is preliminary data.</text>
</comment>
<evidence type="ECO:0000256" key="4">
    <source>
        <dbReference type="HAMAP-Rule" id="MF_01082"/>
    </source>
</evidence>
<dbReference type="GO" id="GO:0003723">
    <property type="term" value="F:RNA binding"/>
    <property type="evidence" value="ECO:0007669"/>
    <property type="project" value="InterPro"/>
</dbReference>
<dbReference type="Pfam" id="PF01142">
    <property type="entry name" value="TruD"/>
    <property type="match status" value="2"/>
</dbReference>
<dbReference type="InterPro" id="IPR011760">
    <property type="entry name" value="PsdUridine_synth_TruD_insert"/>
</dbReference>
<organism evidence="6 7">
    <name type="scientific">Hydrogenovibrio marinus</name>
    <dbReference type="NCBI Taxonomy" id="28885"/>
    <lineage>
        <taxon>Bacteria</taxon>
        <taxon>Pseudomonadati</taxon>
        <taxon>Pseudomonadota</taxon>
        <taxon>Gammaproteobacteria</taxon>
        <taxon>Thiotrichales</taxon>
        <taxon>Piscirickettsiaceae</taxon>
        <taxon>Hydrogenovibrio</taxon>
    </lineage>
</organism>
<comment type="similarity">
    <text evidence="1 4">Belongs to the pseudouridine synthase TruD family.</text>
</comment>
<dbReference type="InterPro" id="IPR042214">
    <property type="entry name" value="TruD_catalytic"/>
</dbReference>
<dbReference type="InterPro" id="IPR043165">
    <property type="entry name" value="TruD_insert_sf"/>
</dbReference>
<dbReference type="EMBL" id="JMIU01000001">
    <property type="protein sequence ID" value="KDN95829.1"/>
    <property type="molecule type" value="Genomic_DNA"/>
</dbReference>
<dbReference type="RefSeq" id="WP_232087784.1">
    <property type="nucleotide sequence ID" value="NZ_AP020335.1"/>
</dbReference>
<dbReference type="NCBIfam" id="NF002153">
    <property type="entry name" value="PRK00984.1-2"/>
    <property type="match status" value="1"/>
</dbReference>
<evidence type="ECO:0000259" key="5">
    <source>
        <dbReference type="PROSITE" id="PS50984"/>
    </source>
</evidence>
<sequence length="346" mass="38958">MITDTTQFDIKMLAFAYGEPQETAVLKWSPEDFRVEEQIAYELSGEGEHLWLWVEKIGQNTDWVMKQLAAFAGVTSREMGVAGKKDRQAVTYQWMSCHLPGKADPDFSKLAIPGVKVLKAVRHNRKLQTGGLSGNRFELRLTEVQGDKDTIEGRLKTIQSQGVPNYFGEQRFGIEMQNLVQVSRLFSGEIRPKRHQKSLYLSAARSWMFNIELSERIRQGNWNLAIEGDVFQLQGSKKCFVNEVDADIQCRIAELDIHPTGMMTGRGRSLATGQVAALEQKVMADFSAWQQGLEKVGLNQERRALRALPQDLSWQWQGASDLVLTFTLPAGSYATMVVREVVSVAS</sequence>
<feature type="domain" description="TRUD" evidence="5">
    <location>
        <begin position="162"/>
        <end position="307"/>
    </location>
</feature>
<comment type="catalytic activity">
    <reaction evidence="4">
        <text>uridine(13) in tRNA = pseudouridine(13) in tRNA</text>
        <dbReference type="Rhea" id="RHEA:42540"/>
        <dbReference type="Rhea" id="RHEA-COMP:10105"/>
        <dbReference type="Rhea" id="RHEA-COMP:10106"/>
        <dbReference type="ChEBI" id="CHEBI:65314"/>
        <dbReference type="ChEBI" id="CHEBI:65315"/>
        <dbReference type="EC" id="5.4.99.27"/>
    </reaction>
</comment>
<dbReference type="CDD" id="cd02575">
    <property type="entry name" value="PseudoU_synth_EcTruD"/>
    <property type="match status" value="1"/>
</dbReference>
<dbReference type="GO" id="GO:0005829">
    <property type="term" value="C:cytosol"/>
    <property type="evidence" value="ECO:0007669"/>
    <property type="project" value="TreeGrafter"/>
</dbReference>
<dbReference type="STRING" id="28885.EI16_05915"/>
<keyword evidence="7" id="KW-1185">Reference proteome</keyword>
<evidence type="ECO:0000256" key="2">
    <source>
        <dbReference type="ARBA" id="ARBA00022694"/>
    </source>
</evidence>
<name>A0A066ZU83_HYDMR</name>
<reference evidence="6 7" key="1">
    <citation type="submission" date="2014-04" db="EMBL/GenBank/DDBJ databases">
        <title>Draft genome sequence of Hydrogenovibrio marinus MH-110, a model organism for aerobic H2 metabolism.</title>
        <authorList>
            <person name="Cha H.J."/>
            <person name="Jo B.H."/>
            <person name="Hwang B.H."/>
        </authorList>
    </citation>
    <scope>NUCLEOTIDE SEQUENCE [LARGE SCALE GENOMIC DNA]</scope>
    <source>
        <strain evidence="6 7">MH-110</strain>
    </source>
</reference>
<gene>
    <name evidence="4" type="primary">truD</name>
    <name evidence="6" type="ORF">EI16_05915</name>
</gene>
<dbReference type="EC" id="5.4.99.27" evidence="4"/>
<dbReference type="PANTHER" id="PTHR47811">
    <property type="entry name" value="TRNA PSEUDOURIDINE SYNTHASE D"/>
    <property type="match status" value="1"/>
</dbReference>
<evidence type="ECO:0000313" key="7">
    <source>
        <dbReference type="Proteomes" id="UP000027341"/>
    </source>
</evidence>
<dbReference type="PROSITE" id="PS50984">
    <property type="entry name" value="TRUD"/>
    <property type="match status" value="1"/>
</dbReference>
<accession>A0A066ZU83</accession>
<proteinExistence type="inferred from homology"/>
<feature type="active site" description="Nucleophile" evidence="4">
    <location>
        <position position="86"/>
    </location>
</feature>
<dbReference type="AlphaFoldDB" id="A0A066ZU83"/>
<dbReference type="SUPFAM" id="SSF55120">
    <property type="entry name" value="Pseudouridine synthase"/>
    <property type="match status" value="1"/>
</dbReference>
<comment type="function">
    <text evidence="4">Responsible for synthesis of pseudouridine from uracil-13 in transfer RNAs.</text>
</comment>
<dbReference type="PANTHER" id="PTHR47811:SF1">
    <property type="entry name" value="TRNA PSEUDOURIDINE SYNTHASE D"/>
    <property type="match status" value="1"/>
</dbReference>
<evidence type="ECO:0000256" key="3">
    <source>
        <dbReference type="ARBA" id="ARBA00023235"/>
    </source>
</evidence>